<comment type="similarity">
    <text evidence="1">Belongs to the short-chain dehydrogenases/reductases (SDR) family.</text>
</comment>
<dbReference type="STRING" id="1182541.W9XZQ3"/>
<organism evidence="4 5">
    <name type="scientific">Capronia coronata CBS 617.96</name>
    <dbReference type="NCBI Taxonomy" id="1182541"/>
    <lineage>
        <taxon>Eukaryota</taxon>
        <taxon>Fungi</taxon>
        <taxon>Dikarya</taxon>
        <taxon>Ascomycota</taxon>
        <taxon>Pezizomycotina</taxon>
        <taxon>Eurotiomycetes</taxon>
        <taxon>Chaetothyriomycetidae</taxon>
        <taxon>Chaetothyriales</taxon>
        <taxon>Herpotrichiellaceae</taxon>
        <taxon>Capronia</taxon>
    </lineage>
</organism>
<dbReference type="OrthoDB" id="191139at2759"/>
<protein>
    <recommendedName>
        <fullName evidence="6">Oxidoreductase</fullName>
    </recommendedName>
</protein>
<evidence type="ECO:0000256" key="3">
    <source>
        <dbReference type="ARBA" id="ARBA00023002"/>
    </source>
</evidence>
<dbReference type="InterPro" id="IPR036291">
    <property type="entry name" value="NAD(P)-bd_dom_sf"/>
</dbReference>
<evidence type="ECO:0000313" key="5">
    <source>
        <dbReference type="Proteomes" id="UP000019484"/>
    </source>
</evidence>
<dbReference type="HOGENOM" id="CLU_010194_44_0_1"/>
<gene>
    <name evidence="4" type="ORF">A1O1_06401</name>
</gene>
<accession>W9XZQ3</accession>
<evidence type="ECO:0000256" key="2">
    <source>
        <dbReference type="ARBA" id="ARBA00022857"/>
    </source>
</evidence>
<evidence type="ECO:0008006" key="6">
    <source>
        <dbReference type="Google" id="ProtNLM"/>
    </source>
</evidence>
<reference evidence="4 5" key="1">
    <citation type="submission" date="2013-03" db="EMBL/GenBank/DDBJ databases">
        <title>The Genome Sequence of Capronia coronata CBS 617.96.</title>
        <authorList>
            <consortium name="The Broad Institute Genomics Platform"/>
            <person name="Cuomo C."/>
            <person name="de Hoog S."/>
            <person name="Gorbushina A."/>
            <person name="Walker B."/>
            <person name="Young S.K."/>
            <person name="Zeng Q."/>
            <person name="Gargeya S."/>
            <person name="Fitzgerald M."/>
            <person name="Haas B."/>
            <person name="Abouelleil A."/>
            <person name="Allen A.W."/>
            <person name="Alvarado L."/>
            <person name="Arachchi H.M."/>
            <person name="Berlin A.M."/>
            <person name="Chapman S.B."/>
            <person name="Gainer-Dewar J."/>
            <person name="Goldberg J."/>
            <person name="Griggs A."/>
            <person name="Gujja S."/>
            <person name="Hansen M."/>
            <person name="Howarth C."/>
            <person name="Imamovic A."/>
            <person name="Ireland A."/>
            <person name="Larimer J."/>
            <person name="McCowan C."/>
            <person name="Murphy C."/>
            <person name="Pearson M."/>
            <person name="Poon T.W."/>
            <person name="Priest M."/>
            <person name="Roberts A."/>
            <person name="Saif S."/>
            <person name="Shea T."/>
            <person name="Sisk P."/>
            <person name="Sykes S."/>
            <person name="Wortman J."/>
            <person name="Nusbaum C."/>
            <person name="Birren B."/>
        </authorList>
    </citation>
    <scope>NUCLEOTIDE SEQUENCE [LARGE SCALE GENOMIC DNA]</scope>
    <source>
        <strain evidence="4 5">CBS 617.96</strain>
    </source>
</reference>
<dbReference type="GeneID" id="19161269"/>
<keyword evidence="5" id="KW-1185">Reference proteome</keyword>
<dbReference type="PANTHER" id="PTHR24320:SF283">
    <property type="entry name" value="RETINOL DEHYDROGENASE 11"/>
    <property type="match status" value="1"/>
</dbReference>
<dbReference type="Pfam" id="PF00106">
    <property type="entry name" value="adh_short"/>
    <property type="match status" value="1"/>
</dbReference>
<keyword evidence="3" id="KW-0560">Oxidoreductase</keyword>
<proteinExistence type="inferred from homology"/>
<evidence type="ECO:0000313" key="4">
    <source>
        <dbReference type="EMBL" id="EXJ86032.1"/>
    </source>
</evidence>
<dbReference type="AlphaFoldDB" id="W9XZQ3"/>
<dbReference type="InterPro" id="IPR002347">
    <property type="entry name" value="SDR_fam"/>
</dbReference>
<keyword evidence="2" id="KW-0521">NADP</keyword>
<dbReference type="PRINTS" id="PR00081">
    <property type="entry name" value="GDHRDH"/>
</dbReference>
<dbReference type="eggNOG" id="KOG1208">
    <property type="taxonomic scope" value="Eukaryota"/>
</dbReference>
<comment type="caution">
    <text evidence="4">The sequence shown here is derived from an EMBL/GenBank/DDBJ whole genome shotgun (WGS) entry which is preliminary data.</text>
</comment>
<dbReference type="Gene3D" id="3.40.50.720">
    <property type="entry name" value="NAD(P)-binding Rossmann-like Domain"/>
    <property type="match status" value="1"/>
</dbReference>
<dbReference type="Proteomes" id="UP000019484">
    <property type="component" value="Unassembled WGS sequence"/>
</dbReference>
<name>W9XZQ3_9EURO</name>
<dbReference type="GO" id="GO:0016491">
    <property type="term" value="F:oxidoreductase activity"/>
    <property type="evidence" value="ECO:0007669"/>
    <property type="project" value="UniProtKB-KW"/>
</dbReference>
<dbReference type="SUPFAM" id="SSF51735">
    <property type="entry name" value="NAD(P)-binding Rossmann-fold domains"/>
    <property type="match status" value="1"/>
</dbReference>
<evidence type="ECO:0000256" key="1">
    <source>
        <dbReference type="ARBA" id="ARBA00006484"/>
    </source>
</evidence>
<sequence>MVEFGFETTGDEVVATFKEHIRGKTILITGPSWGSVGSETVITLAKGSPAMFVLLGRDLDKIQPVIDKIHELDSSIETKFVEIHLDSLKSVRKAAQHILEDETIPAIDILINNAGIMACPYSKTEDGIERQFATNHIGHFLLTNLLVPKLVTTDKSASARVVNISSYGNVLSDVFDDPTFNDGKEYNPFLAYGQSKTANILMAVGLNDRLGKKGLTAFAVDPGSVPTNLHRFLTPEILKESMAVASQTGIMMPQTKTPEQGCSTSIRAAIDPTLSVDKGIYLTDTQVTSDPKWVAPYALDKTNADRCWKLSEALVGQEFVY</sequence>
<dbReference type="RefSeq" id="XP_007725470.1">
    <property type="nucleotide sequence ID" value="XM_007727280.1"/>
</dbReference>
<dbReference type="PANTHER" id="PTHR24320">
    <property type="entry name" value="RETINOL DEHYDROGENASE"/>
    <property type="match status" value="1"/>
</dbReference>
<dbReference type="EMBL" id="AMWN01000005">
    <property type="protein sequence ID" value="EXJ86032.1"/>
    <property type="molecule type" value="Genomic_DNA"/>
</dbReference>